<feature type="domain" description="C2H2-type" evidence="2">
    <location>
        <begin position="59"/>
        <end position="82"/>
    </location>
</feature>
<feature type="non-terminal residue" evidence="3">
    <location>
        <position position="1"/>
    </location>
</feature>
<evidence type="ECO:0000313" key="4">
    <source>
        <dbReference type="Proteomes" id="UP000800200"/>
    </source>
</evidence>
<reference evidence="3" key="1">
    <citation type="journal article" date="2020" name="Stud. Mycol.">
        <title>101 Dothideomycetes genomes: a test case for predicting lifestyles and emergence of pathogens.</title>
        <authorList>
            <person name="Haridas S."/>
            <person name="Albert R."/>
            <person name="Binder M."/>
            <person name="Bloem J."/>
            <person name="Labutti K."/>
            <person name="Salamov A."/>
            <person name="Andreopoulos B."/>
            <person name="Baker S."/>
            <person name="Barry K."/>
            <person name="Bills G."/>
            <person name="Bluhm B."/>
            <person name="Cannon C."/>
            <person name="Castanera R."/>
            <person name="Culley D."/>
            <person name="Daum C."/>
            <person name="Ezra D."/>
            <person name="Gonzalez J."/>
            <person name="Henrissat B."/>
            <person name="Kuo A."/>
            <person name="Liang C."/>
            <person name="Lipzen A."/>
            <person name="Lutzoni F."/>
            <person name="Magnuson J."/>
            <person name="Mondo S."/>
            <person name="Nolan M."/>
            <person name="Ohm R."/>
            <person name="Pangilinan J."/>
            <person name="Park H.-J."/>
            <person name="Ramirez L."/>
            <person name="Alfaro M."/>
            <person name="Sun H."/>
            <person name="Tritt A."/>
            <person name="Yoshinaga Y."/>
            <person name="Zwiers L.-H."/>
            <person name="Turgeon B."/>
            <person name="Goodwin S."/>
            <person name="Spatafora J."/>
            <person name="Crous P."/>
            <person name="Grigoriev I."/>
        </authorList>
    </citation>
    <scope>NUCLEOTIDE SEQUENCE</scope>
    <source>
        <strain evidence="3">CBS 207.26</strain>
    </source>
</reference>
<dbReference type="PROSITE" id="PS00028">
    <property type="entry name" value="ZINC_FINGER_C2H2_1"/>
    <property type="match status" value="1"/>
</dbReference>
<gene>
    <name evidence="3" type="ORF">K469DRAFT_612988</name>
</gene>
<dbReference type="InterPro" id="IPR013087">
    <property type="entry name" value="Znf_C2H2_type"/>
</dbReference>
<protein>
    <recommendedName>
        <fullName evidence="2">C2H2-type domain-containing protein</fullName>
    </recommendedName>
</protein>
<keyword evidence="1" id="KW-0479">Metal-binding</keyword>
<dbReference type="OrthoDB" id="4485682at2759"/>
<keyword evidence="1" id="KW-0863">Zinc-finger</keyword>
<evidence type="ECO:0000313" key="3">
    <source>
        <dbReference type="EMBL" id="KAF2174839.1"/>
    </source>
</evidence>
<sequence>LEEAIVSVYREKRPTRCWQCVGKKNLPIEQRTRKFCSPGDLTKHFKRKHLRHIREGDSLVCELCKVSFINKMHLQRHGKEVHGPVT</sequence>
<evidence type="ECO:0000256" key="1">
    <source>
        <dbReference type="PROSITE-ProRule" id="PRU00042"/>
    </source>
</evidence>
<dbReference type="GO" id="GO:0008270">
    <property type="term" value="F:zinc ion binding"/>
    <property type="evidence" value="ECO:0007669"/>
    <property type="project" value="UniProtKB-KW"/>
</dbReference>
<proteinExistence type="predicted"/>
<dbReference type="PROSITE" id="PS50157">
    <property type="entry name" value="ZINC_FINGER_C2H2_2"/>
    <property type="match status" value="1"/>
</dbReference>
<name>A0A6A6D9G6_9PEZI</name>
<dbReference type="Proteomes" id="UP000800200">
    <property type="component" value="Unassembled WGS sequence"/>
</dbReference>
<evidence type="ECO:0000259" key="2">
    <source>
        <dbReference type="PROSITE" id="PS50157"/>
    </source>
</evidence>
<dbReference type="AlphaFoldDB" id="A0A6A6D9G6"/>
<accession>A0A6A6D9G6</accession>
<dbReference type="EMBL" id="ML994765">
    <property type="protein sequence ID" value="KAF2174839.1"/>
    <property type="molecule type" value="Genomic_DNA"/>
</dbReference>
<keyword evidence="1" id="KW-0862">Zinc</keyword>
<keyword evidence="4" id="KW-1185">Reference proteome</keyword>
<organism evidence="3 4">
    <name type="scientific">Zopfia rhizophila CBS 207.26</name>
    <dbReference type="NCBI Taxonomy" id="1314779"/>
    <lineage>
        <taxon>Eukaryota</taxon>
        <taxon>Fungi</taxon>
        <taxon>Dikarya</taxon>
        <taxon>Ascomycota</taxon>
        <taxon>Pezizomycotina</taxon>
        <taxon>Dothideomycetes</taxon>
        <taxon>Dothideomycetes incertae sedis</taxon>
        <taxon>Zopfiaceae</taxon>
        <taxon>Zopfia</taxon>
    </lineage>
</organism>